<dbReference type="InterPro" id="IPR045889">
    <property type="entry name" value="MES/HNL"/>
</dbReference>
<feature type="signal peptide" evidence="1">
    <location>
        <begin position="1"/>
        <end position="30"/>
    </location>
</feature>
<organism evidence="2 3">
    <name type="scientific">Solanum tuberosum</name>
    <name type="common">Potato</name>
    <dbReference type="NCBI Taxonomy" id="4113"/>
    <lineage>
        <taxon>Eukaryota</taxon>
        <taxon>Viridiplantae</taxon>
        <taxon>Streptophyta</taxon>
        <taxon>Embryophyta</taxon>
        <taxon>Tracheophyta</taxon>
        <taxon>Spermatophyta</taxon>
        <taxon>Magnoliopsida</taxon>
        <taxon>eudicotyledons</taxon>
        <taxon>Gunneridae</taxon>
        <taxon>Pentapetalae</taxon>
        <taxon>asterids</taxon>
        <taxon>lamiids</taxon>
        <taxon>Solanales</taxon>
        <taxon>Solanaceae</taxon>
        <taxon>Solanoideae</taxon>
        <taxon>Solaneae</taxon>
        <taxon>Solanum</taxon>
    </lineage>
</organism>
<dbReference type="Proteomes" id="UP000826656">
    <property type="component" value="Unassembled WGS sequence"/>
</dbReference>
<reference evidence="2 3" key="1">
    <citation type="journal article" date="2021" name="bioRxiv">
        <title>Chromosome-scale and haplotype-resolved genome assembly of a tetraploid potato cultivar.</title>
        <authorList>
            <person name="Sun H."/>
            <person name="Jiao W.-B."/>
            <person name="Krause K."/>
            <person name="Campoy J.A."/>
            <person name="Goel M."/>
            <person name="Folz-Donahue K."/>
            <person name="Kukat C."/>
            <person name="Huettel B."/>
            <person name="Schneeberger K."/>
        </authorList>
    </citation>
    <scope>NUCLEOTIDE SEQUENCE [LARGE SCALE GENOMIC DNA]</scope>
    <source>
        <strain evidence="2">SolTubOtavaFocal</strain>
        <tissue evidence="2">Leaves</tissue>
    </source>
</reference>
<proteinExistence type="predicted"/>
<dbReference type="EMBL" id="JAIVGD010000019">
    <property type="protein sequence ID" value="KAH0751195.1"/>
    <property type="molecule type" value="Genomic_DNA"/>
</dbReference>
<sequence>MECWQVQFCSSKMVLLLLFVQVRLCGHVLTIDDLETNYFVLVHGTWCWYKTIAPLEHAGFKDLTGSGVHSFYTNSITSLSQYAKPLIAFLENLALGHKFYQFLHLLNKLYGSSPPLFSLLMEYPSLFYKGDFGDACISFELYPSNVSKAIFVAATMLTSGQRALDIFSEKTKSNDLTRQSQIFIYANGNDKPPTAIDLDKSLMKDLLFNHSPAKDVCYGPRLWI</sequence>
<keyword evidence="1" id="KW-0732">Signal</keyword>
<dbReference type="InterPro" id="IPR029058">
    <property type="entry name" value="AB_hydrolase_fold"/>
</dbReference>
<name>A0ABQ7URP1_SOLTU</name>
<keyword evidence="3" id="KW-1185">Reference proteome</keyword>
<evidence type="ECO:0000256" key="1">
    <source>
        <dbReference type="SAM" id="SignalP"/>
    </source>
</evidence>
<evidence type="ECO:0000313" key="3">
    <source>
        <dbReference type="Proteomes" id="UP000826656"/>
    </source>
</evidence>
<dbReference type="PANTHER" id="PTHR10992">
    <property type="entry name" value="METHYLESTERASE FAMILY MEMBER"/>
    <property type="match status" value="1"/>
</dbReference>
<feature type="chain" id="PRO_5046064473" evidence="1">
    <location>
        <begin position="31"/>
        <end position="224"/>
    </location>
</feature>
<dbReference type="Gene3D" id="3.40.50.1820">
    <property type="entry name" value="alpha/beta hydrolase"/>
    <property type="match status" value="2"/>
</dbReference>
<comment type="caution">
    <text evidence="2">The sequence shown here is derived from an EMBL/GenBank/DDBJ whole genome shotgun (WGS) entry which is preliminary data.</text>
</comment>
<gene>
    <name evidence="2" type="ORF">KY290_030427</name>
</gene>
<accession>A0ABQ7URP1</accession>
<protein>
    <submittedName>
        <fullName evidence="2">Uncharacterized protein</fullName>
    </submittedName>
</protein>
<evidence type="ECO:0000313" key="2">
    <source>
        <dbReference type="EMBL" id="KAH0751195.1"/>
    </source>
</evidence>
<dbReference type="PANTHER" id="PTHR10992:SF872">
    <property type="entry name" value="METHYLESTERASE 11, CHLOROPLASTIC-RELATED"/>
    <property type="match status" value="1"/>
</dbReference>